<evidence type="ECO:0000256" key="1">
    <source>
        <dbReference type="SAM" id="MobiDB-lite"/>
    </source>
</evidence>
<accession>A0ABS6VDD6</accession>
<reference evidence="2 3" key="1">
    <citation type="submission" date="2021-07" db="EMBL/GenBank/DDBJ databases">
        <title>A novel phosphonate cluster across the Pantoea species complex is important for pathogenicity in onion.</title>
        <authorList>
            <person name="Zhao M."/>
            <person name="Stice S."/>
            <person name="Shin G.Y."/>
            <person name="Coutinho T."/>
            <person name="Gitaitis R."/>
            <person name="Kvitko B."/>
            <person name="Dutta B."/>
        </authorList>
    </citation>
    <scope>NUCLEOTIDE SEQUENCE [LARGE SCALE GENOMIC DNA]</scope>
    <source>
        <strain evidence="2 3">BD 382</strain>
    </source>
</reference>
<evidence type="ECO:0000313" key="2">
    <source>
        <dbReference type="EMBL" id="MBW1257271.1"/>
    </source>
</evidence>
<dbReference type="RefSeq" id="WP_167385758.1">
    <property type="nucleotide sequence ID" value="NZ_CP193910.1"/>
</dbReference>
<feature type="region of interest" description="Disordered" evidence="1">
    <location>
        <begin position="24"/>
        <end position="47"/>
    </location>
</feature>
<proteinExistence type="predicted"/>
<sequence length="47" mass="4685">MSHPTQQPAVVADLPGIVSAASARTETAGIKKPAQVPTLGSAQLSTT</sequence>
<dbReference type="EMBL" id="JAHVXZ010000003">
    <property type="protein sequence ID" value="MBW1257271.1"/>
    <property type="molecule type" value="Genomic_DNA"/>
</dbReference>
<evidence type="ECO:0000313" key="3">
    <source>
        <dbReference type="Proteomes" id="UP001197236"/>
    </source>
</evidence>
<comment type="caution">
    <text evidence="2">The sequence shown here is derived from an EMBL/GenBank/DDBJ whole genome shotgun (WGS) entry which is preliminary data.</text>
</comment>
<organism evidence="2 3">
    <name type="scientific">Pantoea allii</name>
    <dbReference type="NCBI Taxonomy" id="574096"/>
    <lineage>
        <taxon>Bacteria</taxon>
        <taxon>Pseudomonadati</taxon>
        <taxon>Pseudomonadota</taxon>
        <taxon>Gammaproteobacteria</taxon>
        <taxon>Enterobacterales</taxon>
        <taxon>Erwiniaceae</taxon>
        <taxon>Pantoea</taxon>
    </lineage>
</organism>
<keyword evidence="3" id="KW-1185">Reference proteome</keyword>
<dbReference type="Proteomes" id="UP001197236">
    <property type="component" value="Unassembled WGS sequence"/>
</dbReference>
<gene>
    <name evidence="2" type="ORF">KYI95_08640</name>
</gene>
<feature type="compositionally biased region" description="Polar residues" evidence="1">
    <location>
        <begin position="38"/>
        <end position="47"/>
    </location>
</feature>
<name>A0ABS6VDD6_9GAMM</name>
<protein>
    <submittedName>
        <fullName evidence="2">Uncharacterized protein</fullName>
    </submittedName>
</protein>